<comment type="caution">
    <text evidence="1">The sequence shown here is derived from an EMBL/GenBank/DDBJ whole genome shotgun (WGS) entry which is preliminary data.</text>
</comment>
<dbReference type="Proteomes" id="UP001500298">
    <property type="component" value="Unassembled WGS sequence"/>
</dbReference>
<gene>
    <name evidence="1" type="ORF">GCM10023331_04750</name>
</gene>
<evidence type="ECO:0000313" key="1">
    <source>
        <dbReference type="EMBL" id="GAA4823339.1"/>
    </source>
</evidence>
<sequence>MYYTYPKNNFGLMLMRSNLPVVNYTTDDMEGCEGLLKGYIPEISVLHSSPFKAEKAECVCSEMLEEILSHQVDLLEIDHVVLFIYSSTKDYTGKEEYPISNMLIDIFMDVFPQADLQAVGGTDLQLREGEFRMVWAMNA</sequence>
<evidence type="ECO:0000313" key="2">
    <source>
        <dbReference type="Proteomes" id="UP001500298"/>
    </source>
</evidence>
<protein>
    <submittedName>
        <fullName evidence="1">Uncharacterized protein</fullName>
    </submittedName>
</protein>
<accession>A0ABP9CZZ1</accession>
<reference evidence="2" key="1">
    <citation type="journal article" date="2019" name="Int. J. Syst. Evol. Microbiol.">
        <title>The Global Catalogue of Microorganisms (GCM) 10K type strain sequencing project: providing services to taxonomists for standard genome sequencing and annotation.</title>
        <authorList>
            <consortium name="The Broad Institute Genomics Platform"/>
            <consortium name="The Broad Institute Genome Sequencing Center for Infectious Disease"/>
            <person name="Wu L."/>
            <person name="Ma J."/>
        </authorList>
    </citation>
    <scope>NUCLEOTIDE SEQUENCE [LARGE SCALE GENOMIC DNA]</scope>
    <source>
        <strain evidence="2">JCM 18326</strain>
    </source>
</reference>
<organism evidence="1 2">
    <name type="scientific">Algivirga pacifica</name>
    <dbReference type="NCBI Taxonomy" id="1162670"/>
    <lineage>
        <taxon>Bacteria</taxon>
        <taxon>Pseudomonadati</taxon>
        <taxon>Bacteroidota</taxon>
        <taxon>Cytophagia</taxon>
        <taxon>Cytophagales</taxon>
        <taxon>Flammeovirgaceae</taxon>
        <taxon>Algivirga</taxon>
    </lineage>
</organism>
<keyword evidence="2" id="KW-1185">Reference proteome</keyword>
<dbReference type="EMBL" id="BAABJX010000009">
    <property type="protein sequence ID" value="GAA4823339.1"/>
    <property type="molecule type" value="Genomic_DNA"/>
</dbReference>
<proteinExistence type="predicted"/>
<dbReference type="RefSeq" id="WP_345368888.1">
    <property type="nucleotide sequence ID" value="NZ_BAABJX010000009.1"/>
</dbReference>
<name>A0ABP9CZZ1_9BACT</name>